<evidence type="ECO:0000256" key="3">
    <source>
        <dbReference type="ARBA" id="ARBA00022692"/>
    </source>
</evidence>
<comment type="caution">
    <text evidence="8">The sequence shown here is derived from an EMBL/GenBank/DDBJ whole genome shotgun (WGS) entry which is preliminary data.</text>
</comment>
<dbReference type="PROSITE" id="PS00216">
    <property type="entry name" value="SUGAR_TRANSPORT_1"/>
    <property type="match status" value="1"/>
</dbReference>
<reference evidence="8 9" key="1">
    <citation type="submission" date="2019-06" db="EMBL/GenBank/DDBJ databases">
        <title>Draft genome sequence of Methanolobus vulcani B1d.</title>
        <authorList>
            <person name="Creighbaum A.J."/>
            <person name="Ticak T."/>
            <person name="Hariraju D."/>
            <person name="Arivett B.A."/>
            <person name="Ferguson D.J.Jr."/>
        </authorList>
    </citation>
    <scope>NUCLEOTIDE SEQUENCE [LARGE SCALE GENOMIC DNA]</scope>
    <source>
        <strain evidence="8 9">B1d</strain>
    </source>
</reference>
<feature type="transmembrane region" description="Helical" evidence="6">
    <location>
        <begin position="188"/>
        <end position="206"/>
    </location>
</feature>
<dbReference type="InterPro" id="IPR020846">
    <property type="entry name" value="MFS_dom"/>
</dbReference>
<feature type="transmembrane region" description="Helical" evidence="6">
    <location>
        <begin position="374"/>
        <end position="396"/>
    </location>
</feature>
<evidence type="ECO:0000256" key="4">
    <source>
        <dbReference type="ARBA" id="ARBA00022989"/>
    </source>
</evidence>
<keyword evidence="3 6" id="KW-0812">Transmembrane</keyword>
<feature type="transmembrane region" description="Helical" evidence="6">
    <location>
        <begin position="402"/>
        <end position="420"/>
    </location>
</feature>
<accession>A0A7Z8KNI6</accession>
<dbReference type="PANTHER" id="PTHR23504:SF15">
    <property type="entry name" value="MAJOR FACILITATOR SUPERFAMILY (MFS) PROFILE DOMAIN-CONTAINING PROTEIN"/>
    <property type="match status" value="1"/>
</dbReference>
<dbReference type="InterPro" id="IPR011701">
    <property type="entry name" value="MFS"/>
</dbReference>
<dbReference type="GO" id="GO:0016020">
    <property type="term" value="C:membrane"/>
    <property type="evidence" value="ECO:0007669"/>
    <property type="project" value="UniProtKB-SubCell"/>
</dbReference>
<evidence type="ECO:0000313" key="9">
    <source>
        <dbReference type="Proteomes" id="UP000319335"/>
    </source>
</evidence>
<dbReference type="GO" id="GO:0022857">
    <property type="term" value="F:transmembrane transporter activity"/>
    <property type="evidence" value="ECO:0007669"/>
    <property type="project" value="InterPro"/>
</dbReference>
<dbReference type="InterPro" id="IPR036259">
    <property type="entry name" value="MFS_trans_sf"/>
</dbReference>
<feature type="transmembrane region" description="Helical" evidence="6">
    <location>
        <begin position="288"/>
        <end position="308"/>
    </location>
</feature>
<feature type="transmembrane region" description="Helical" evidence="6">
    <location>
        <begin position="76"/>
        <end position="103"/>
    </location>
</feature>
<proteinExistence type="predicted"/>
<gene>
    <name evidence="8" type="ORF">FKV42_10265</name>
</gene>
<feature type="transmembrane region" description="Helical" evidence="6">
    <location>
        <begin position="249"/>
        <end position="268"/>
    </location>
</feature>
<evidence type="ECO:0000256" key="2">
    <source>
        <dbReference type="ARBA" id="ARBA00022448"/>
    </source>
</evidence>
<dbReference type="Pfam" id="PF07690">
    <property type="entry name" value="MFS_1"/>
    <property type="match status" value="1"/>
</dbReference>
<protein>
    <submittedName>
        <fullName evidence="8">MFS transporter</fullName>
    </submittedName>
</protein>
<evidence type="ECO:0000256" key="5">
    <source>
        <dbReference type="ARBA" id="ARBA00023136"/>
    </source>
</evidence>
<feature type="transmembrane region" description="Helical" evidence="6">
    <location>
        <begin position="109"/>
        <end position="128"/>
    </location>
</feature>
<dbReference type="Gene3D" id="1.20.1250.20">
    <property type="entry name" value="MFS general substrate transporter like domains"/>
    <property type="match status" value="1"/>
</dbReference>
<dbReference type="PANTHER" id="PTHR23504">
    <property type="entry name" value="MAJOR FACILITATOR SUPERFAMILY DOMAIN-CONTAINING PROTEIN 10"/>
    <property type="match status" value="1"/>
</dbReference>
<dbReference type="PROSITE" id="PS50850">
    <property type="entry name" value="MFS"/>
    <property type="match status" value="1"/>
</dbReference>
<feature type="transmembrane region" description="Helical" evidence="6">
    <location>
        <begin position="43"/>
        <end position="64"/>
    </location>
</feature>
<name>A0A7Z8KNI6_9EURY</name>
<evidence type="ECO:0000259" key="7">
    <source>
        <dbReference type="PROSITE" id="PS50850"/>
    </source>
</evidence>
<keyword evidence="5 6" id="KW-0472">Membrane</keyword>
<evidence type="ECO:0000256" key="6">
    <source>
        <dbReference type="SAM" id="Phobius"/>
    </source>
</evidence>
<keyword evidence="2" id="KW-0813">Transport</keyword>
<evidence type="ECO:0000256" key="1">
    <source>
        <dbReference type="ARBA" id="ARBA00004141"/>
    </source>
</evidence>
<dbReference type="RefSeq" id="WP_154810129.1">
    <property type="nucleotide sequence ID" value="NZ_VIAQ01000015.1"/>
</dbReference>
<dbReference type="InterPro" id="IPR005829">
    <property type="entry name" value="Sugar_transporter_CS"/>
</dbReference>
<dbReference type="CDD" id="cd17330">
    <property type="entry name" value="MFS_SLC46_TetA_like"/>
    <property type="match status" value="1"/>
</dbReference>
<feature type="transmembrane region" description="Helical" evidence="6">
    <location>
        <begin position="161"/>
        <end position="182"/>
    </location>
</feature>
<dbReference type="Proteomes" id="UP000319335">
    <property type="component" value="Unassembled WGS sequence"/>
</dbReference>
<keyword evidence="9" id="KW-1185">Reference proteome</keyword>
<evidence type="ECO:0000313" key="8">
    <source>
        <dbReference type="EMBL" id="TQD25403.1"/>
    </source>
</evidence>
<dbReference type="SUPFAM" id="SSF103473">
    <property type="entry name" value="MFS general substrate transporter"/>
    <property type="match status" value="1"/>
</dbReference>
<feature type="domain" description="Major facilitator superfamily (MFS) profile" evidence="7">
    <location>
        <begin position="10"/>
        <end position="427"/>
    </location>
</feature>
<sequence>MSNEKGKNTSIYPLLMVNFIGTMGISLVLPFLIFLVEGFGGNALVYGLLSSMYPFFQLIGSPLLGKWSDIYGRKKVLFVSQAGTLLSWILFFIALFVPVTILASIDSDLLGKFMITIPLLILFFARGLDGLTGGNVSVSNAYIADISTDSDRSSNFGKLSVSTNLGFILGPALAGILSVTVYGEALPVMAAILIALAGLVMIALYIPETRSSKLNMNNDSLTGNPESIYTSNLSANHKKGIRDVWKMPALRLMFIIYFLLFLGFNTFYTAFPAHAANYLQWSIAELGFFFSFLSIVLVIVEGPVLSYVSKRLRDSTMIIAGSFILGLNFVVLLFGNTLFTYVAAVLLALGNGIMWPSIQSMLARLAGDENQGLVQGVSGSVMSFAGIFGLIGGGFIYELVGIWSFLLTAAIIGCVVILSMRLHSFDASATQESSSY</sequence>
<dbReference type="AlphaFoldDB" id="A0A7Z8KNI6"/>
<dbReference type="OrthoDB" id="341449at2157"/>
<comment type="subcellular location">
    <subcellularLocation>
        <location evidence="1">Membrane</location>
        <topology evidence="1">Multi-pass membrane protein</topology>
    </subcellularLocation>
</comment>
<organism evidence="8 9">
    <name type="scientific">Methanolobus vulcani</name>
    <dbReference type="NCBI Taxonomy" id="38026"/>
    <lineage>
        <taxon>Archaea</taxon>
        <taxon>Methanobacteriati</taxon>
        <taxon>Methanobacteriota</taxon>
        <taxon>Stenosarchaea group</taxon>
        <taxon>Methanomicrobia</taxon>
        <taxon>Methanosarcinales</taxon>
        <taxon>Methanosarcinaceae</taxon>
        <taxon>Methanolobus</taxon>
    </lineage>
</organism>
<dbReference type="EMBL" id="VIAQ01000015">
    <property type="protein sequence ID" value="TQD25403.1"/>
    <property type="molecule type" value="Genomic_DNA"/>
</dbReference>
<keyword evidence="4 6" id="KW-1133">Transmembrane helix</keyword>
<feature type="transmembrane region" description="Helical" evidence="6">
    <location>
        <begin position="12"/>
        <end position="37"/>
    </location>
</feature>